<organism evidence="2">
    <name type="scientific">metagenome</name>
    <dbReference type="NCBI Taxonomy" id="256318"/>
    <lineage>
        <taxon>unclassified sequences</taxon>
        <taxon>metagenomes</taxon>
    </lineage>
</organism>
<reference evidence="2" key="1">
    <citation type="submission" date="2018-07" db="EMBL/GenBank/DDBJ databases">
        <authorList>
            <person name="Quirk P.G."/>
            <person name="Krulwich T.A."/>
        </authorList>
    </citation>
    <scope>NUCLEOTIDE SEQUENCE</scope>
</reference>
<evidence type="ECO:0000313" key="2">
    <source>
        <dbReference type="EMBL" id="SUS07586.1"/>
    </source>
</evidence>
<gene>
    <name evidence="2" type="ORF">DF3PB_4680002</name>
</gene>
<dbReference type="InterPro" id="IPR036388">
    <property type="entry name" value="WH-like_DNA-bd_sf"/>
</dbReference>
<dbReference type="EMBL" id="UIDG01000410">
    <property type="protein sequence ID" value="SUS07586.1"/>
    <property type="molecule type" value="Genomic_DNA"/>
</dbReference>
<accession>A0A380TGZ5</accession>
<name>A0A380TGZ5_9ZZZZ</name>
<dbReference type="Gene3D" id="1.10.10.10">
    <property type="entry name" value="Winged helix-like DNA-binding domain superfamily/Winged helix DNA-binding domain"/>
    <property type="match status" value="1"/>
</dbReference>
<sequence>MLLTDVKAYLISHKRATTTELATHFAVESSALTGMLEHWIRKGMVRPLAAQAGRTCGGCKGCAPAAEPIYEWTGPGAEQEGCCQGTLVTEGWRC</sequence>
<evidence type="ECO:0000259" key="1">
    <source>
        <dbReference type="Pfam" id="PF09012"/>
    </source>
</evidence>
<dbReference type="InterPro" id="IPR015102">
    <property type="entry name" value="Tscrpt_reg_HTH_FeoC"/>
</dbReference>
<dbReference type="SUPFAM" id="SSF46785">
    <property type="entry name" value="Winged helix' DNA-binding domain"/>
    <property type="match status" value="1"/>
</dbReference>
<dbReference type="AlphaFoldDB" id="A0A380TGZ5"/>
<feature type="domain" description="Transcriptional regulator HTH-type FeoC" evidence="1">
    <location>
        <begin position="3"/>
        <end position="71"/>
    </location>
</feature>
<protein>
    <recommendedName>
        <fullName evidence="1">Transcriptional regulator HTH-type FeoC domain-containing protein</fullName>
    </recommendedName>
</protein>
<dbReference type="Pfam" id="PF09012">
    <property type="entry name" value="FeoC"/>
    <property type="match status" value="1"/>
</dbReference>
<dbReference type="InterPro" id="IPR036390">
    <property type="entry name" value="WH_DNA-bd_sf"/>
</dbReference>
<proteinExistence type="predicted"/>